<evidence type="ECO:0000256" key="3">
    <source>
        <dbReference type="ARBA" id="ARBA00022989"/>
    </source>
</evidence>
<dbReference type="GO" id="GO:0016020">
    <property type="term" value="C:membrane"/>
    <property type="evidence" value="ECO:0007669"/>
    <property type="project" value="UniProtKB-SubCell"/>
</dbReference>
<dbReference type="PANTHER" id="PTHR23291:SF47">
    <property type="entry name" value="TRANSMEMBRANE BAX INHIBITOR MOTIF CONTAINING 7"/>
    <property type="match status" value="1"/>
</dbReference>
<dbReference type="Pfam" id="PF01027">
    <property type="entry name" value="Bax1-I"/>
    <property type="match status" value="1"/>
</dbReference>
<feature type="transmembrane region" description="Helical" evidence="5">
    <location>
        <begin position="180"/>
        <end position="197"/>
    </location>
</feature>
<dbReference type="InterPro" id="IPR006214">
    <property type="entry name" value="Bax_inhibitor_1-related"/>
</dbReference>
<reference evidence="7 8" key="1">
    <citation type="submission" date="2016-11" db="EMBL/GenBank/DDBJ databases">
        <title>The macronuclear genome of Stentor coeruleus: a giant cell with tiny introns.</title>
        <authorList>
            <person name="Slabodnick M."/>
            <person name="Ruby J.G."/>
            <person name="Reiff S.B."/>
            <person name="Swart E.C."/>
            <person name="Gosai S."/>
            <person name="Prabakaran S."/>
            <person name="Witkowska E."/>
            <person name="Larue G.E."/>
            <person name="Fisher S."/>
            <person name="Freeman R.M."/>
            <person name="Gunawardena J."/>
            <person name="Chu W."/>
            <person name="Stover N.A."/>
            <person name="Gregory B.D."/>
            <person name="Nowacki M."/>
            <person name="Derisi J."/>
            <person name="Roy S.W."/>
            <person name="Marshall W.F."/>
            <person name="Sood P."/>
        </authorList>
    </citation>
    <scope>NUCLEOTIDE SEQUENCE [LARGE SCALE GENOMIC DNA]</scope>
    <source>
        <strain evidence="7">WM001</strain>
    </source>
</reference>
<keyword evidence="3 5" id="KW-1133">Transmembrane helix</keyword>
<comment type="caution">
    <text evidence="7">The sequence shown here is derived from an EMBL/GenBank/DDBJ whole genome shotgun (WGS) entry which is preliminary data.</text>
</comment>
<evidence type="ECO:0000256" key="6">
    <source>
        <dbReference type="SAM" id="MobiDB-lite"/>
    </source>
</evidence>
<feature type="transmembrane region" description="Helical" evidence="5">
    <location>
        <begin position="154"/>
        <end position="174"/>
    </location>
</feature>
<protein>
    <submittedName>
        <fullName evidence="7">Uncharacterized protein</fullName>
    </submittedName>
</protein>
<keyword evidence="4 5" id="KW-0472">Membrane</keyword>
<comment type="subcellular location">
    <subcellularLocation>
        <location evidence="1">Membrane</location>
        <topology evidence="1">Multi-pass membrane protein</topology>
    </subcellularLocation>
</comment>
<comment type="similarity">
    <text evidence="5">Belongs to the BI1 family.</text>
</comment>
<feature type="compositionally biased region" description="Basic and acidic residues" evidence="6">
    <location>
        <begin position="1"/>
        <end position="12"/>
    </location>
</feature>
<evidence type="ECO:0000256" key="4">
    <source>
        <dbReference type="ARBA" id="ARBA00023136"/>
    </source>
</evidence>
<feature type="transmembrane region" description="Helical" evidence="5">
    <location>
        <begin position="209"/>
        <end position="231"/>
    </location>
</feature>
<feature type="region of interest" description="Disordered" evidence="6">
    <location>
        <begin position="1"/>
        <end position="43"/>
    </location>
</feature>
<proteinExistence type="inferred from homology"/>
<feature type="transmembrane region" description="Helical" evidence="5">
    <location>
        <begin position="124"/>
        <end position="142"/>
    </location>
</feature>
<feature type="transmembrane region" description="Helical" evidence="5">
    <location>
        <begin position="86"/>
        <end position="109"/>
    </location>
</feature>
<evidence type="ECO:0000256" key="2">
    <source>
        <dbReference type="ARBA" id="ARBA00022692"/>
    </source>
</evidence>
<name>A0A1R2BCS2_9CILI</name>
<evidence type="ECO:0000313" key="8">
    <source>
        <dbReference type="Proteomes" id="UP000187209"/>
    </source>
</evidence>
<keyword evidence="8" id="KW-1185">Reference proteome</keyword>
<keyword evidence="2 5" id="KW-0812">Transmembrane</keyword>
<feature type="transmembrane region" description="Helical" evidence="5">
    <location>
        <begin position="269"/>
        <end position="291"/>
    </location>
</feature>
<evidence type="ECO:0000313" key="7">
    <source>
        <dbReference type="EMBL" id="OMJ74582.1"/>
    </source>
</evidence>
<evidence type="ECO:0000256" key="5">
    <source>
        <dbReference type="RuleBase" id="RU004379"/>
    </source>
</evidence>
<organism evidence="7 8">
    <name type="scientific">Stentor coeruleus</name>
    <dbReference type="NCBI Taxonomy" id="5963"/>
    <lineage>
        <taxon>Eukaryota</taxon>
        <taxon>Sar</taxon>
        <taxon>Alveolata</taxon>
        <taxon>Ciliophora</taxon>
        <taxon>Postciliodesmatophora</taxon>
        <taxon>Heterotrichea</taxon>
        <taxon>Heterotrichida</taxon>
        <taxon>Stentoridae</taxon>
        <taxon>Stentor</taxon>
    </lineage>
</organism>
<evidence type="ECO:0000256" key="1">
    <source>
        <dbReference type="ARBA" id="ARBA00004141"/>
    </source>
</evidence>
<dbReference type="PANTHER" id="PTHR23291">
    <property type="entry name" value="BAX INHIBITOR-RELATED"/>
    <property type="match status" value="1"/>
</dbReference>
<dbReference type="Proteomes" id="UP000187209">
    <property type="component" value="Unassembled WGS sequence"/>
</dbReference>
<feature type="transmembrane region" description="Helical" evidence="5">
    <location>
        <begin position="237"/>
        <end position="257"/>
    </location>
</feature>
<dbReference type="OrthoDB" id="7933078at2759"/>
<dbReference type="EMBL" id="MPUH01000742">
    <property type="protein sequence ID" value="OMJ74582.1"/>
    <property type="molecule type" value="Genomic_DNA"/>
</dbReference>
<dbReference type="AlphaFoldDB" id="A0A1R2BCS2"/>
<gene>
    <name evidence="7" type="ORF">SteCoe_26481</name>
</gene>
<accession>A0A1R2BCS2</accession>
<sequence length="296" mass="33552">MNQSEDHNEKENSSNPSRSRLPKEEHHLVKRPRPSKVTPIDNDMNGTLDKTSIMMSKSNRVRSIVDKLSTFNSSKMITKNNTHETFVRNIFLILTLQSTMTMIVIAIVISVDEIRISFSKASKIPVSCGIIMAIIGVFLLLFKNSAKKTPINYILFAGFSISKSLIGAYICSYYKSPAPLAAFVMFAGINFCLALYASKSKDGFNIKKAVLTAFIACTLFFALSLSFSYMIYRSILYIYIAMIPFSLFVTYDVQLMTGERFSEYTFDDYLAASQIVYVEIVGIFFYILYLLKRFSD</sequence>